<evidence type="ECO:0000256" key="4">
    <source>
        <dbReference type="ARBA" id="ARBA00022833"/>
    </source>
</evidence>
<comment type="function">
    <text evidence="7">Hydrolysis of the deoxyribose N-glycosidic bond to excise 3-methyladenine from the damaged DNA polymer formed by alkylation lesions.</text>
</comment>
<dbReference type="InterPro" id="IPR004597">
    <property type="entry name" value="Tag"/>
</dbReference>
<feature type="binding site" evidence="9">
    <location>
        <position position="177"/>
    </location>
    <ligand>
        <name>Zn(2+)</name>
        <dbReference type="ChEBI" id="CHEBI:29105"/>
    </ligand>
</feature>
<keyword evidence="3" id="KW-0378">Hydrolase</keyword>
<dbReference type="FunFam" id="1.10.340.30:FF:000009">
    <property type="entry name" value="DNA-3-methyladenine glycosylase I"/>
    <property type="match status" value="1"/>
</dbReference>
<dbReference type="GO" id="GO:0046872">
    <property type="term" value="F:metal ion binding"/>
    <property type="evidence" value="ECO:0007669"/>
    <property type="project" value="UniProtKB-KW"/>
</dbReference>
<dbReference type="GO" id="GO:0008725">
    <property type="term" value="F:DNA-3-methyladenine glycosylase activity"/>
    <property type="evidence" value="ECO:0007669"/>
    <property type="project" value="UniProtKB-EC"/>
</dbReference>
<protein>
    <recommendedName>
        <fullName evidence="8">DNA-3-methyladenine glycosylase I</fullName>
        <ecNumber evidence="8">3.2.2.20</ecNumber>
    </recommendedName>
</protein>
<evidence type="ECO:0000256" key="2">
    <source>
        <dbReference type="ARBA" id="ARBA00022763"/>
    </source>
</evidence>
<dbReference type="Pfam" id="PF03352">
    <property type="entry name" value="Adenine_glyco"/>
    <property type="match status" value="1"/>
</dbReference>
<evidence type="ECO:0000313" key="15">
    <source>
        <dbReference type="Proteomes" id="UP000294166"/>
    </source>
</evidence>
<accession>A0A4Q5KNI3</accession>
<dbReference type="GeneID" id="56274022"/>
<feature type="binding site" evidence="9">
    <location>
        <position position="19"/>
    </location>
    <ligand>
        <name>Zn(2+)</name>
        <dbReference type="ChEBI" id="CHEBI:29105"/>
    </ligand>
</feature>
<dbReference type="PANTHER" id="PTHR30037:SF4">
    <property type="entry name" value="DNA-3-METHYLADENINE GLYCOSYLASE I"/>
    <property type="match status" value="1"/>
</dbReference>
<comment type="catalytic activity">
    <reaction evidence="6">
        <text>Hydrolysis of alkylated DNA, releasing 3-methyladenine.</text>
        <dbReference type="EC" id="3.2.2.20"/>
    </reaction>
</comment>
<dbReference type="RefSeq" id="WP_130048364.1">
    <property type="nucleotide sequence ID" value="NZ_SEZJ01000002.1"/>
</dbReference>
<evidence type="ECO:0000256" key="7">
    <source>
        <dbReference type="ARBA" id="ARBA00057608"/>
    </source>
</evidence>
<dbReference type="InterPro" id="IPR052891">
    <property type="entry name" value="DNA-3mA_glycosylase"/>
</dbReference>
<feature type="binding site" evidence="9">
    <location>
        <position position="6"/>
    </location>
    <ligand>
        <name>Zn(2+)</name>
        <dbReference type="ChEBI" id="CHEBI:29105"/>
    </ligand>
</feature>
<keyword evidence="15" id="KW-1185">Reference proteome</keyword>
<evidence type="ECO:0000256" key="9">
    <source>
        <dbReference type="PIRSR" id="PIRSR604597-1"/>
    </source>
</evidence>
<dbReference type="InterPro" id="IPR011257">
    <property type="entry name" value="DNA_glycosylase"/>
</dbReference>
<dbReference type="EC" id="3.2.2.20" evidence="8"/>
<dbReference type="NCBIfam" id="TIGR00624">
    <property type="entry name" value="tag"/>
    <property type="match status" value="1"/>
</dbReference>
<evidence type="ECO:0000256" key="8">
    <source>
        <dbReference type="ARBA" id="ARBA00066766"/>
    </source>
</evidence>
<dbReference type="Proteomes" id="UP000294166">
    <property type="component" value="Unassembled WGS sequence"/>
</dbReference>
<proteinExistence type="predicted"/>
<organism evidence="10 13">
    <name type="scientific">Aliivibrio finisterrensis</name>
    <dbReference type="NCBI Taxonomy" id="511998"/>
    <lineage>
        <taxon>Bacteria</taxon>
        <taxon>Pseudomonadati</taxon>
        <taxon>Pseudomonadota</taxon>
        <taxon>Gammaproteobacteria</taxon>
        <taxon>Vibrionales</taxon>
        <taxon>Vibrionaceae</taxon>
        <taxon>Aliivibrio</taxon>
    </lineage>
</organism>
<keyword evidence="5" id="KW-0234">DNA repair</keyword>
<dbReference type="Gene3D" id="1.10.340.30">
    <property type="entry name" value="Hypothetical protein, domain 2"/>
    <property type="match status" value="1"/>
</dbReference>
<dbReference type="EMBL" id="SEZN01000002">
    <property type="protein sequence ID" value="RYU66920.1"/>
    <property type="molecule type" value="Genomic_DNA"/>
</dbReference>
<dbReference type="AlphaFoldDB" id="A0A4Q5KNI3"/>
<feature type="binding site" evidence="9">
    <location>
        <position position="181"/>
    </location>
    <ligand>
        <name>Zn(2+)</name>
        <dbReference type="ChEBI" id="CHEBI:29105"/>
    </ligand>
</feature>
<dbReference type="EMBL" id="SEZJ01000002">
    <property type="protein sequence ID" value="RYU48068.1"/>
    <property type="molecule type" value="Genomic_DNA"/>
</dbReference>
<gene>
    <name evidence="10" type="ORF">ERW49_03175</name>
    <name evidence="12" type="ORF">ERW53_02040</name>
    <name evidence="11" type="ORF">ERW57_00130</name>
</gene>
<dbReference type="EMBL" id="SEZK01000001">
    <property type="protein sequence ID" value="RYU54697.1"/>
    <property type="molecule type" value="Genomic_DNA"/>
</dbReference>
<dbReference type="Proteomes" id="UP000293465">
    <property type="component" value="Unassembled WGS sequence"/>
</dbReference>
<evidence type="ECO:0000313" key="10">
    <source>
        <dbReference type="EMBL" id="RYU48068.1"/>
    </source>
</evidence>
<sequence length="191" mass="22243">MDKKRCEWAEVSDLDRDYHDNEWGVPVYSDDELFEYLTLEGAQAGLSWSTILKKREGYRLLFDQFDIEKISQYDQEKVDALMLDVRIIRNRLKIKSTITNAHAFINIQKEFGSFSNYLWGYVDQTPIQNHWKSMSEVPATTELSDKLSKDLKKRGFKFVGSTICYAFLQATGVVNDHLVSCPCYNKDSKEK</sequence>
<evidence type="ECO:0000313" key="13">
    <source>
        <dbReference type="Proteomes" id="UP000293465"/>
    </source>
</evidence>
<dbReference type="SUPFAM" id="SSF48150">
    <property type="entry name" value="DNA-glycosylase"/>
    <property type="match status" value="1"/>
</dbReference>
<evidence type="ECO:0000256" key="6">
    <source>
        <dbReference type="ARBA" id="ARBA00052558"/>
    </source>
</evidence>
<comment type="caution">
    <text evidence="10">The sequence shown here is derived from an EMBL/GenBank/DDBJ whole genome shotgun (WGS) entry which is preliminary data.</text>
</comment>
<keyword evidence="4 9" id="KW-0862">Zinc</keyword>
<evidence type="ECO:0000256" key="3">
    <source>
        <dbReference type="ARBA" id="ARBA00022801"/>
    </source>
</evidence>
<evidence type="ECO:0000256" key="1">
    <source>
        <dbReference type="ARBA" id="ARBA00022723"/>
    </source>
</evidence>
<dbReference type="GO" id="GO:0006284">
    <property type="term" value="P:base-excision repair"/>
    <property type="evidence" value="ECO:0007669"/>
    <property type="project" value="InterPro"/>
</dbReference>
<dbReference type="PANTHER" id="PTHR30037">
    <property type="entry name" value="DNA-3-METHYLADENINE GLYCOSYLASE 1"/>
    <property type="match status" value="1"/>
</dbReference>
<evidence type="ECO:0000313" key="12">
    <source>
        <dbReference type="EMBL" id="RYU66920.1"/>
    </source>
</evidence>
<evidence type="ECO:0000313" key="14">
    <source>
        <dbReference type="Proteomes" id="UP000294063"/>
    </source>
</evidence>
<keyword evidence="2" id="KW-0227">DNA damage</keyword>
<keyword evidence="1 9" id="KW-0479">Metal-binding</keyword>
<dbReference type="Proteomes" id="UP000294063">
    <property type="component" value="Unassembled WGS sequence"/>
</dbReference>
<dbReference type="InterPro" id="IPR005019">
    <property type="entry name" value="Adenine_glyco"/>
</dbReference>
<name>A0A4Q5KNI3_9GAMM</name>
<reference evidence="13 14" key="1">
    <citation type="submission" date="2019-02" db="EMBL/GenBank/DDBJ databases">
        <title>Genome sequences of Aliivibrio finisterrensis strains from farmed Atlantic salmon.</title>
        <authorList>
            <person name="Bowman J.P."/>
        </authorList>
    </citation>
    <scope>NUCLEOTIDE SEQUENCE [LARGE SCALE GENOMIC DNA]</scope>
    <source>
        <strain evidence="12 15">A21</strain>
        <strain evidence="10 13">A32</strain>
        <strain evidence="11 14">A46</strain>
    </source>
</reference>
<evidence type="ECO:0000256" key="5">
    <source>
        <dbReference type="ARBA" id="ARBA00023204"/>
    </source>
</evidence>
<dbReference type="OrthoDB" id="9807664at2"/>
<evidence type="ECO:0000313" key="11">
    <source>
        <dbReference type="EMBL" id="RYU54697.1"/>
    </source>
</evidence>